<dbReference type="RefSeq" id="WP_049741881.1">
    <property type="nucleotide sequence ID" value="NZ_BJON01000009.1"/>
</dbReference>
<dbReference type="InterPro" id="IPR014748">
    <property type="entry name" value="Enoyl-CoA_hydra_C"/>
</dbReference>
<dbReference type="GO" id="GO:0004300">
    <property type="term" value="F:enoyl-CoA hydratase activity"/>
    <property type="evidence" value="ECO:0007669"/>
    <property type="project" value="UniProtKB-EC"/>
</dbReference>
<evidence type="ECO:0000256" key="5">
    <source>
        <dbReference type="ARBA" id="ARBA00023098"/>
    </source>
</evidence>
<keyword evidence="5" id="KW-0443">Lipid metabolism</keyword>
<comment type="caution">
    <text evidence="12">The sequence shown here is derived from an EMBL/GenBank/DDBJ whole genome shotgun (WGS) entry which is preliminary data.</text>
</comment>
<comment type="similarity">
    <text evidence="2 10">Belongs to the enoyl-CoA hydratase/isomerase family.</text>
</comment>
<evidence type="ECO:0000313" key="13">
    <source>
        <dbReference type="Proteomes" id="UP000036834"/>
    </source>
</evidence>
<comment type="catalytic activity">
    <reaction evidence="8">
        <text>a 4-saturated-(3S)-3-hydroxyacyl-CoA = a (3E)-enoyl-CoA + H2O</text>
        <dbReference type="Rhea" id="RHEA:20724"/>
        <dbReference type="ChEBI" id="CHEBI:15377"/>
        <dbReference type="ChEBI" id="CHEBI:58521"/>
        <dbReference type="ChEBI" id="CHEBI:137480"/>
        <dbReference type="EC" id="4.2.1.17"/>
    </reaction>
</comment>
<evidence type="ECO:0000256" key="9">
    <source>
        <dbReference type="ARBA" id="ARBA00068643"/>
    </source>
</evidence>
<dbReference type="EC" id="4.2.1.17" evidence="3"/>
<name>A0A0K9YMC7_9BACL</name>
<evidence type="ECO:0000256" key="4">
    <source>
        <dbReference type="ARBA" id="ARBA00022832"/>
    </source>
</evidence>
<dbReference type="OrthoDB" id="254175at2"/>
<keyword evidence="14" id="KW-1185">Reference proteome</keyword>
<evidence type="ECO:0000313" key="12">
    <source>
        <dbReference type="EMBL" id="KNB69844.1"/>
    </source>
</evidence>
<dbReference type="InterPro" id="IPR018376">
    <property type="entry name" value="Enoyl-CoA_hyd/isom_CS"/>
</dbReference>
<evidence type="ECO:0000256" key="3">
    <source>
        <dbReference type="ARBA" id="ARBA00012076"/>
    </source>
</evidence>
<evidence type="ECO:0000256" key="6">
    <source>
        <dbReference type="ARBA" id="ARBA00023239"/>
    </source>
</evidence>
<protein>
    <recommendedName>
        <fullName evidence="9">Probable enoyl-CoA hydratase echA8</fullName>
        <ecNumber evidence="3">4.2.1.17</ecNumber>
    </recommendedName>
</protein>
<dbReference type="Proteomes" id="UP000036834">
    <property type="component" value="Unassembled WGS sequence"/>
</dbReference>
<dbReference type="Pfam" id="PF00378">
    <property type="entry name" value="ECH_1"/>
    <property type="match status" value="1"/>
</dbReference>
<gene>
    <name evidence="11" type="primary">echA8</name>
    <name evidence="12" type="ORF">ADS79_28815</name>
    <name evidence="11" type="ORF">BRE01_25120</name>
</gene>
<dbReference type="InterPro" id="IPR001753">
    <property type="entry name" value="Enoyl-CoA_hydra/iso"/>
</dbReference>
<dbReference type="AlphaFoldDB" id="A0A0K9YMC7"/>
<reference evidence="13" key="1">
    <citation type="submission" date="2015-07" db="EMBL/GenBank/DDBJ databases">
        <title>Genome sequencing project for genomic taxonomy and phylogenomics of Bacillus-like bacteria.</title>
        <authorList>
            <person name="Liu B."/>
            <person name="Wang J."/>
            <person name="Zhu Y."/>
            <person name="Liu G."/>
            <person name="Chen Q."/>
            <person name="Chen Z."/>
            <person name="Lan J."/>
            <person name="Che J."/>
            <person name="Ge C."/>
            <person name="Shi H."/>
            <person name="Pan Z."/>
            <person name="Liu X."/>
        </authorList>
    </citation>
    <scope>NUCLEOTIDE SEQUENCE [LARGE SCALE GENOMIC DNA]</scope>
    <source>
        <strain evidence="13">DSM 9887</strain>
    </source>
</reference>
<reference evidence="12" key="2">
    <citation type="submission" date="2015-07" db="EMBL/GenBank/DDBJ databases">
        <title>MeaNS - Measles Nucleotide Surveillance Program.</title>
        <authorList>
            <person name="Tran T."/>
            <person name="Druce J."/>
        </authorList>
    </citation>
    <scope>NUCLEOTIDE SEQUENCE</scope>
    <source>
        <strain evidence="12">DSM 9887</strain>
    </source>
</reference>
<dbReference type="PANTHER" id="PTHR11941">
    <property type="entry name" value="ENOYL-COA HYDRATASE-RELATED"/>
    <property type="match status" value="1"/>
</dbReference>
<keyword evidence="6 12" id="KW-0456">Lyase</keyword>
<dbReference type="Gene3D" id="3.90.226.10">
    <property type="entry name" value="2-enoyl-CoA Hydratase, Chain A, domain 1"/>
    <property type="match status" value="1"/>
</dbReference>
<evidence type="ECO:0000256" key="1">
    <source>
        <dbReference type="ARBA" id="ARBA00002994"/>
    </source>
</evidence>
<dbReference type="PANTHER" id="PTHR11941:SF54">
    <property type="entry name" value="ENOYL-COA HYDRATASE, MITOCHONDRIAL"/>
    <property type="match status" value="1"/>
</dbReference>
<evidence type="ECO:0000313" key="14">
    <source>
        <dbReference type="Proteomes" id="UP000319578"/>
    </source>
</evidence>
<dbReference type="SUPFAM" id="SSF52096">
    <property type="entry name" value="ClpP/crotonase"/>
    <property type="match status" value="1"/>
</dbReference>
<dbReference type="Proteomes" id="UP000319578">
    <property type="component" value="Unassembled WGS sequence"/>
</dbReference>
<comment type="catalytic activity">
    <reaction evidence="7">
        <text>a (3S)-3-hydroxyacyl-CoA = a (2E)-enoyl-CoA + H2O</text>
        <dbReference type="Rhea" id="RHEA:16105"/>
        <dbReference type="ChEBI" id="CHEBI:15377"/>
        <dbReference type="ChEBI" id="CHEBI:57318"/>
        <dbReference type="ChEBI" id="CHEBI:58856"/>
        <dbReference type="EC" id="4.2.1.17"/>
    </reaction>
</comment>
<evidence type="ECO:0000313" key="11">
    <source>
        <dbReference type="EMBL" id="GED68810.1"/>
    </source>
</evidence>
<reference evidence="11 14" key="3">
    <citation type="submission" date="2019-06" db="EMBL/GenBank/DDBJ databases">
        <title>Whole genome shotgun sequence of Brevibacillus reuszeri NBRC 15719.</title>
        <authorList>
            <person name="Hosoyama A."/>
            <person name="Uohara A."/>
            <person name="Ohji S."/>
            <person name="Ichikawa N."/>
        </authorList>
    </citation>
    <scope>NUCLEOTIDE SEQUENCE [LARGE SCALE GENOMIC DNA]</scope>
    <source>
        <strain evidence="11 14">NBRC 15719</strain>
    </source>
</reference>
<evidence type="ECO:0000256" key="7">
    <source>
        <dbReference type="ARBA" id="ARBA00023709"/>
    </source>
</evidence>
<evidence type="ECO:0000256" key="2">
    <source>
        <dbReference type="ARBA" id="ARBA00005254"/>
    </source>
</evidence>
<keyword evidence="4" id="KW-0276">Fatty acid metabolism</keyword>
<dbReference type="Gene3D" id="1.10.12.10">
    <property type="entry name" value="Lyase 2-enoyl-coa Hydratase, Chain A, domain 2"/>
    <property type="match status" value="1"/>
</dbReference>
<dbReference type="STRING" id="54915.ADS79_28815"/>
<dbReference type="GO" id="GO:0006635">
    <property type="term" value="P:fatty acid beta-oxidation"/>
    <property type="evidence" value="ECO:0007669"/>
    <property type="project" value="TreeGrafter"/>
</dbReference>
<evidence type="ECO:0000256" key="8">
    <source>
        <dbReference type="ARBA" id="ARBA00023717"/>
    </source>
</evidence>
<dbReference type="CDD" id="cd06558">
    <property type="entry name" value="crotonase-like"/>
    <property type="match status" value="1"/>
</dbReference>
<dbReference type="InterPro" id="IPR029045">
    <property type="entry name" value="ClpP/crotonase-like_dom_sf"/>
</dbReference>
<dbReference type="FunFam" id="1.10.12.10:FF:000001">
    <property type="entry name" value="Probable enoyl-CoA hydratase, mitochondrial"/>
    <property type="match status" value="1"/>
</dbReference>
<accession>A0A0K9YMC7</accession>
<proteinExistence type="inferred from homology"/>
<dbReference type="PATRIC" id="fig|54915.3.peg.4973"/>
<dbReference type="EMBL" id="BJON01000009">
    <property type="protein sequence ID" value="GED68810.1"/>
    <property type="molecule type" value="Genomic_DNA"/>
</dbReference>
<comment type="function">
    <text evidence="1">Could possibly oxidize fatty acids using specific components.</text>
</comment>
<dbReference type="PROSITE" id="PS00166">
    <property type="entry name" value="ENOYL_COA_HYDRATASE"/>
    <property type="match status" value="1"/>
</dbReference>
<organism evidence="12 13">
    <name type="scientific">Brevibacillus reuszeri</name>
    <dbReference type="NCBI Taxonomy" id="54915"/>
    <lineage>
        <taxon>Bacteria</taxon>
        <taxon>Bacillati</taxon>
        <taxon>Bacillota</taxon>
        <taxon>Bacilli</taxon>
        <taxon>Bacillales</taxon>
        <taxon>Paenibacillaceae</taxon>
        <taxon>Brevibacillus</taxon>
    </lineage>
</organism>
<dbReference type="FunFam" id="3.90.226.10:FF:000019">
    <property type="entry name" value="Enoyl-CoA hydratase, mitochondrial"/>
    <property type="match status" value="1"/>
</dbReference>
<sequence length="257" mass="28135">MSYEYITVASDEAVGVITLNRPKILNALNLQLINELVEAMEQFDHDPSIGAILLTGNERAFAAGADINEMADASAVEIMKRDQFAVWDRMSRISKPIIGAVSGFVLGGGCELMMNCDIVIASETAVIGQPEINLGVMPGAGGTQRLTRAVGLRKAMEMLLTGDSISAKEAWQYGLVNRVVPVEACFSEALKLAKRISRQAPLAVQVIKKTVHKAEDLPLQEGMDYERNSFYLLLASEDRKEGMQAFLEKRKPRFTGN</sequence>
<dbReference type="EMBL" id="LGIQ01000011">
    <property type="protein sequence ID" value="KNB69844.1"/>
    <property type="molecule type" value="Genomic_DNA"/>
</dbReference>
<evidence type="ECO:0000256" key="10">
    <source>
        <dbReference type="RuleBase" id="RU003707"/>
    </source>
</evidence>